<keyword evidence="1" id="KW-0176">Collagen</keyword>
<comment type="caution">
    <text evidence="1">The sequence shown here is derived from an EMBL/GenBank/DDBJ whole genome shotgun (WGS) entry which is preliminary data.</text>
</comment>
<name>A0A4Z2HN05_9TELE</name>
<dbReference type="OrthoDB" id="6161718at2759"/>
<dbReference type="AlphaFoldDB" id="A0A4Z2HN05"/>
<dbReference type="GO" id="GO:0005581">
    <property type="term" value="C:collagen trimer"/>
    <property type="evidence" value="ECO:0007669"/>
    <property type="project" value="UniProtKB-KW"/>
</dbReference>
<accession>A0A4Z2HN05</accession>
<dbReference type="Proteomes" id="UP000314294">
    <property type="component" value="Unassembled WGS sequence"/>
</dbReference>
<sequence length="109" mass="11939">MAFPGSSGSKRKRPLSMSTRSHACVALLPLPLLLVLIAPAFGQLDLNRLDGDNVCPPMRSGQDDLPGFDLITQFQLDVIPLKGVRKVDGSTNLQVAYRFDRANFQIPTM</sequence>
<dbReference type="EMBL" id="SRLO01000212">
    <property type="protein sequence ID" value="TNN66921.1"/>
    <property type="molecule type" value="Genomic_DNA"/>
</dbReference>
<protein>
    <submittedName>
        <fullName evidence="1">Collagen alpha-1(IX) chain</fullName>
    </submittedName>
</protein>
<evidence type="ECO:0000313" key="2">
    <source>
        <dbReference type="Proteomes" id="UP000314294"/>
    </source>
</evidence>
<gene>
    <name evidence="1" type="primary">COL9A1_0</name>
    <name evidence="1" type="ORF">EYF80_022838</name>
</gene>
<reference evidence="1 2" key="1">
    <citation type="submission" date="2019-03" db="EMBL/GenBank/DDBJ databases">
        <title>First draft genome of Liparis tanakae, snailfish: a comprehensive survey of snailfish specific genes.</title>
        <authorList>
            <person name="Kim W."/>
            <person name="Song I."/>
            <person name="Jeong J.-H."/>
            <person name="Kim D."/>
            <person name="Kim S."/>
            <person name="Ryu S."/>
            <person name="Song J.Y."/>
            <person name="Lee S.K."/>
        </authorList>
    </citation>
    <scope>NUCLEOTIDE SEQUENCE [LARGE SCALE GENOMIC DNA]</scope>
    <source>
        <tissue evidence="1">Muscle</tissue>
    </source>
</reference>
<keyword evidence="2" id="KW-1185">Reference proteome</keyword>
<evidence type="ECO:0000313" key="1">
    <source>
        <dbReference type="EMBL" id="TNN66921.1"/>
    </source>
</evidence>
<proteinExistence type="predicted"/>
<organism evidence="1 2">
    <name type="scientific">Liparis tanakae</name>
    <name type="common">Tanaka's snailfish</name>
    <dbReference type="NCBI Taxonomy" id="230148"/>
    <lineage>
        <taxon>Eukaryota</taxon>
        <taxon>Metazoa</taxon>
        <taxon>Chordata</taxon>
        <taxon>Craniata</taxon>
        <taxon>Vertebrata</taxon>
        <taxon>Euteleostomi</taxon>
        <taxon>Actinopterygii</taxon>
        <taxon>Neopterygii</taxon>
        <taxon>Teleostei</taxon>
        <taxon>Neoteleostei</taxon>
        <taxon>Acanthomorphata</taxon>
        <taxon>Eupercaria</taxon>
        <taxon>Perciformes</taxon>
        <taxon>Cottioidei</taxon>
        <taxon>Cottales</taxon>
        <taxon>Liparidae</taxon>
        <taxon>Liparis</taxon>
    </lineage>
</organism>
<dbReference type="Gene3D" id="2.60.120.200">
    <property type="match status" value="1"/>
</dbReference>